<dbReference type="EMBL" id="BMAQ01000016">
    <property type="protein sequence ID" value="GFR38349.1"/>
    <property type="molecule type" value="Genomic_DNA"/>
</dbReference>
<keyword evidence="1" id="KW-0812">Transmembrane</keyword>
<accession>A0A916QG95</accession>
<comment type="caution">
    <text evidence="2">The sequence shown here is derived from an EMBL/GenBank/DDBJ whole genome shotgun (WGS) entry which is preliminary data.</text>
</comment>
<organism evidence="2 3">
    <name type="scientific">Insulibacter thermoxylanivorax</name>
    <dbReference type="NCBI Taxonomy" id="2749268"/>
    <lineage>
        <taxon>Bacteria</taxon>
        <taxon>Bacillati</taxon>
        <taxon>Bacillota</taxon>
        <taxon>Bacilli</taxon>
        <taxon>Bacillales</taxon>
        <taxon>Paenibacillaceae</taxon>
        <taxon>Insulibacter</taxon>
    </lineage>
</organism>
<feature type="transmembrane region" description="Helical" evidence="1">
    <location>
        <begin position="221"/>
        <end position="245"/>
    </location>
</feature>
<feature type="transmembrane region" description="Helical" evidence="1">
    <location>
        <begin position="317"/>
        <end position="339"/>
    </location>
</feature>
<sequence>MRMPQITYETRVVLVPLTIHENKRNIIVEDVYAREYYEMSSASVDAIRALQAGMPLHEIEVQLKERYPDEEIDMIEFVSALLELDLIAEVDGRTLREISDEEAVPAHNPDSWPNRLGRFLFRTPFILVYFAAIGCWITLFITRPDLLPELHTMHMVESMTVNVIIWAGVSLGLLAMHEFSHFLAARSFDVSASYGFGHRLYFLVLETDISEVWKLPPRKRIIPYIAGMLNDSVMLSLTLIIRMIYPEMNDLLYEILELASLYLCVMLVFQTFVFMKTDLYYVLETALGALNLKERTHEWMKGLFGRRRGKEVTAVKVYTFFYLAGLAFSVRLFFNVMIPQFLHFLEHGRDYLSYPVTDYYFWDGVLFLLLNGATLVLLFNSWMRKLLTIYYERTERMQKQTAQSS</sequence>
<feature type="transmembrane region" description="Helical" evidence="1">
    <location>
        <begin position="159"/>
        <end position="176"/>
    </location>
</feature>
<feature type="transmembrane region" description="Helical" evidence="1">
    <location>
        <begin position="251"/>
        <end position="274"/>
    </location>
</feature>
<reference evidence="2" key="2">
    <citation type="journal article" date="2021" name="Data Brief">
        <title>Draft genome sequence data of the facultative, thermophilic, xylanolytic bacterium Paenibacillus sp. strain DA-C8.</title>
        <authorList>
            <person name="Chhe C."/>
            <person name="Uke A."/>
            <person name="Baramee S."/>
            <person name="Ungkulpasvich U."/>
            <person name="Tachaapaikoon C."/>
            <person name="Pason P."/>
            <person name="Waeonukul R."/>
            <person name="Ratanakhanokchai K."/>
            <person name="Kosugi A."/>
        </authorList>
    </citation>
    <scope>NUCLEOTIDE SEQUENCE</scope>
    <source>
        <strain evidence="2">DA-C8</strain>
    </source>
</reference>
<protein>
    <submittedName>
        <fullName evidence="2">Uncharacterized protein</fullName>
    </submittedName>
</protein>
<keyword evidence="1" id="KW-1133">Transmembrane helix</keyword>
<dbReference type="Proteomes" id="UP000654993">
    <property type="component" value="Unassembled WGS sequence"/>
</dbReference>
<feature type="transmembrane region" description="Helical" evidence="1">
    <location>
        <begin position="119"/>
        <end position="139"/>
    </location>
</feature>
<name>A0A916QG95_9BACL</name>
<evidence type="ECO:0000256" key="1">
    <source>
        <dbReference type="SAM" id="Phobius"/>
    </source>
</evidence>
<keyword evidence="1" id="KW-0472">Membrane</keyword>
<evidence type="ECO:0000313" key="3">
    <source>
        <dbReference type="Proteomes" id="UP000654993"/>
    </source>
</evidence>
<dbReference type="AlphaFoldDB" id="A0A916QG95"/>
<gene>
    <name evidence="2" type="ORF">PRECH8_16450</name>
</gene>
<reference evidence="2" key="1">
    <citation type="submission" date="2020-08" db="EMBL/GenBank/DDBJ databases">
        <authorList>
            <person name="Uke A."/>
            <person name="Chhe C."/>
            <person name="Baramee S."/>
            <person name="Kosugi A."/>
        </authorList>
    </citation>
    <scope>NUCLEOTIDE SEQUENCE</scope>
    <source>
        <strain evidence="2">DA-C8</strain>
    </source>
</reference>
<feature type="transmembrane region" description="Helical" evidence="1">
    <location>
        <begin position="359"/>
        <end position="379"/>
    </location>
</feature>
<evidence type="ECO:0000313" key="2">
    <source>
        <dbReference type="EMBL" id="GFR38349.1"/>
    </source>
</evidence>
<keyword evidence="3" id="KW-1185">Reference proteome</keyword>
<proteinExistence type="predicted"/>